<feature type="domain" description="VWFA" evidence="6">
    <location>
        <begin position="90"/>
        <end position="280"/>
    </location>
</feature>
<evidence type="ECO:0000259" key="6">
    <source>
        <dbReference type="PROSITE" id="PS50234"/>
    </source>
</evidence>
<keyword evidence="4 5" id="KW-0472">Membrane</keyword>
<protein>
    <submittedName>
        <fullName evidence="7">Ca-activated chloride channel family protein</fullName>
    </submittedName>
</protein>
<gene>
    <name evidence="7" type="ORF">CYPRO_1635</name>
</gene>
<dbReference type="PANTHER" id="PTHR22550">
    <property type="entry name" value="SPORE GERMINATION PROTEIN"/>
    <property type="match status" value="1"/>
</dbReference>
<keyword evidence="3 5" id="KW-1133">Transmembrane helix</keyword>
<dbReference type="SUPFAM" id="SSF53300">
    <property type="entry name" value="vWA-like"/>
    <property type="match status" value="1"/>
</dbReference>
<dbReference type="InterPro" id="IPR050768">
    <property type="entry name" value="UPF0353/GerABKA_families"/>
</dbReference>
<dbReference type="InterPro" id="IPR036465">
    <property type="entry name" value="vWFA_dom_sf"/>
</dbReference>
<feature type="transmembrane region" description="Helical" evidence="5">
    <location>
        <begin position="6"/>
        <end position="26"/>
    </location>
</feature>
<dbReference type="PANTHER" id="PTHR22550:SF5">
    <property type="entry name" value="LEUCINE ZIPPER PROTEIN 4"/>
    <property type="match status" value="1"/>
</dbReference>
<sequence length="341" mass="38709">MIWEHPSLLFLLILPVLFAALSYFFGKWRQKKLRAFFSDEMLRRLSNPVWSRGRTARTILLYLGITLLVIGAAGPKIGSEIREISREGVDLIIALDVSRSMQAQDIRPSRLDKAKFEISSLIDRLQGDRVGLILFTNTAFLQCPLTTDYSAFRMYLDLASTDQLPFPGTDFNAPLQLARDTFRSRTRQEQQAAQVLLFISDGEDHSPSIEFTLNQLINDGVFVYTVGIGTQAGAPIPIYNQAGQFTGNHVDRDGREVISRLEPDLLREMAQAGRGVYYEIRRGADRIDGFTAQLVDLERREFATEQFSDYANRYQWPAAAGLLFLLVSFMIPVYKPVKIER</sequence>
<evidence type="ECO:0000313" key="8">
    <source>
        <dbReference type="Proteomes" id="UP000254808"/>
    </source>
</evidence>
<dbReference type="PROSITE" id="PS50234">
    <property type="entry name" value="VWFA"/>
    <property type="match status" value="1"/>
</dbReference>
<dbReference type="SMART" id="SM00327">
    <property type="entry name" value="VWA"/>
    <property type="match status" value="1"/>
</dbReference>
<keyword evidence="1" id="KW-1003">Cell membrane</keyword>
<name>A0A345UK84_9BACT</name>
<dbReference type="AlphaFoldDB" id="A0A345UK84"/>
<reference evidence="7 8" key="1">
    <citation type="submission" date="2018-03" db="EMBL/GenBank/DDBJ databases">
        <title>Phenotypic and genomic properties of Cyclonatronum proteinivorum gen. nov., sp. nov., a haloalkaliphilic bacteroidete from soda lakes possessing Na+-translocating rhodopsin.</title>
        <authorList>
            <person name="Toshchakov S.V."/>
            <person name="Korzhenkov A."/>
            <person name="Samarov N.I."/>
            <person name="Kublanov I.V."/>
            <person name="Muntyan M.S."/>
            <person name="Sorokin D.Y."/>
        </authorList>
    </citation>
    <scope>NUCLEOTIDE SEQUENCE [LARGE SCALE GENOMIC DNA]</scope>
    <source>
        <strain evidence="7 8">Omega</strain>
    </source>
</reference>
<evidence type="ECO:0000256" key="4">
    <source>
        <dbReference type="ARBA" id="ARBA00023136"/>
    </source>
</evidence>
<accession>A0A345UK84</accession>
<dbReference type="InterPro" id="IPR002035">
    <property type="entry name" value="VWF_A"/>
</dbReference>
<dbReference type="EMBL" id="CP027806">
    <property type="protein sequence ID" value="AXJ00886.1"/>
    <property type="molecule type" value="Genomic_DNA"/>
</dbReference>
<evidence type="ECO:0000256" key="2">
    <source>
        <dbReference type="ARBA" id="ARBA00022692"/>
    </source>
</evidence>
<evidence type="ECO:0000256" key="5">
    <source>
        <dbReference type="SAM" id="Phobius"/>
    </source>
</evidence>
<evidence type="ECO:0000256" key="3">
    <source>
        <dbReference type="ARBA" id="ARBA00022989"/>
    </source>
</evidence>
<dbReference type="OrthoDB" id="6206554at2"/>
<organism evidence="7 8">
    <name type="scientific">Cyclonatronum proteinivorum</name>
    <dbReference type="NCBI Taxonomy" id="1457365"/>
    <lineage>
        <taxon>Bacteria</taxon>
        <taxon>Pseudomonadati</taxon>
        <taxon>Balneolota</taxon>
        <taxon>Balneolia</taxon>
        <taxon>Balneolales</taxon>
        <taxon>Cyclonatronaceae</taxon>
        <taxon>Cyclonatronum</taxon>
    </lineage>
</organism>
<proteinExistence type="predicted"/>
<keyword evidence="8" id="KW-1185">Reference proteome</keyword>
<dbReference type="Gene3D" id="3.40.50.410">
    <property type="entry name" value="von Willebrand factor, type A domain"/>
    <property type="match status" value="1"/>
</dbReference>
<evidence type="ECO:0000313" key="7">
    <source>
        <dbReference type="EMBL" id="AXJ00886.1"/>
    </source>
</evidence>
<dbReference type="Proteomes" id="UP000254808">
    <property type="component" value="Chromosome"/>
</dbReference>
<evidence type="ECO:0000256" key="1">
    <source>
        <dbReference type="ARBA" id="ARBA00022475"/>
    </source>
</evidence>
<dbReference type="RefSeq" id="WP_114984136.1">
    <property type="nucleotide sequence ID" value="NZ_CP027806.1"/>
</dbReference>
<dbReference type="Pfam" id="PF13519">
    <property type="entry name" value="VWA_2"/>
    <property type="match status" value="1"/>
</dbReference>
<dbReference type="KEGG" id="cprv:CYPRO_1635"/>
<keyword evidence="2 5" id="KW-0812">Transmembrane</keyword>